<gene>
    <name evidence="4" type="ORF">DCS_05713</name>
</gene>
<evidence type="ECO:0000256" key="1">
    <source>
        <dbReference type="SAM" id="MobiDB-lite"/>
    </source>
</evidence>
<reference evidence="4 5" key="1">
    <citation type="journal article" date="2016" name="Sci. Rep.">
        <title>Insights into Adaptations to a Near-Obligate Nematode Endoparasitic Lifestyle from the Finished Genome of Drechmeria coniospora.</title>
        <authorList>
            <person name="Zhang L."/>
            <person name="Zhou Z."/>
            <person name="Guo Q."/>
            <person name="Fokkens L."/>
            <person name="Miskei M."/>
            <person name="Pocsi I."/>
            <person name="Zhang W."/>
            <person name="Chen M."/>
            <person name="Wang L."/>
            <person name="Sun Y."/>
            <person name="Donzelli B.G."/>
            <person name="Gibson D.M."/>
            <person name="Nelson D.R."/>
            <person name="Luo J.G."/>
            <person name="Rep M."/>
            <person name="Liu H."/>
            <person name="Yang S."/>
            <person name="Wang J."/>
            <person name="Krasnoff S.B."/>
            <person name="Xu Y."/>
            <person name="Molnar I."/>
            <person name="Lin M."/>
        </authorList>
    </citation>
    <scope>NUCLEOTIDE SEQUENCE [LARGE SCALE GENOMIC DNA]</scope>
    <source>
        <strain evidence="4 5">ARSEF 6962</strain>
    </source>
</reference>
<proteinExistence type="predicted"/>
<keyword evidence="2" id="KW-0472">Membrane</keyword>
<dbReference type="AlphaFoldDB" id="A0A151GNM8"/>
<dbReference type="GeneID" id="63718356"/>
<dbReference type="InterPro" id="IPR051009">
    <property type="entry name" value="PRM"/>
</dbReference>
<feature type="compositionally biased region" description="Low complexity" evidence="1">
    <location>
        <begin position="32"/>
        <end position="82"/>
    </location>
</feature>
<feature type="chain" id="PRO_5007580761" evidence="3">
    <location>
        <begin position="31"/>
        <end position="384"/>
    </location>
</feature>
<feature type="compositionally biased region" description="Low complexity" evidence="1">
    <location>
        <begin position="347"/>
        <end position="356"/>
    </location>
</feature>
<dbReference type="EMBL" id="LAYC01000002">
    <property type="protein sequence ID" value="KYK58696.1"/>
    <property type="molecule type" value="Genomic_DNA"/>
</dbReference>
<dbReference type="InParanoid" id="A0A151GNM8"/>
<evidence type="ECO:0000313" key="5">
    <source>
        <dbReference type="Proteomes" id="UP000076580"/>
    </source>
</evidence>
<feature type="compositionally biased region" description="Polar residues" evidence="1">
    <location>
        <begin position="324"/>
        <end position="337"/>
    </location>
</feature>
<feature type="signal peptide" evidence="3">
    <location>
        <begin position="1"/>
        <end position="30"/>
    </location>
</feature>
<feature type="region of interest" description="Disordered" evidence="1">
    <location>
        <begin position="32"/>
        <end position="105"/>
    </location>
</feature>
<evidence type="ECO:0000313" key="4">
    <source>
        <dbReference type="EMBL" id="KYK58696.1"/>
    </source>
</evidence>
<name>A0A151GNM8_DRECN</name>
<protein>
    <submittedName>
        <fullName evidence="4">CSI2 protein-like protein</fullName>
    </submittedName>
</protein>
<keyword evidence="5" id="KW-1185">Reference proteome</keyword>
<accession>A0A151GNM8</accession>
<keyword evidence="3" id="KW-0732">Signal</keyword>
<sequence length="384" mass="39199">MRPSNYVAGPAALLWTTLGSLAAFAVPVMAADSDSADGDAANSSPAPKAANAKSSSSSKPAAAATTDEAAPTTTTKSSKTSKVSITNTGPLATKTPVAVPTITGGGAKDSNAGPIAFPTLTRNVIPTYPAPTVPPTKNAPFMQQSTLPDGTVFICVGAVLGVLGLAILLWRAIISLLLHRSVKRAAMDQHIAGGKTGFPAPPAPFYKYTDQSSTPSFAAGVGAVPAGRGVRRTTRVPVPSATPSQSNLFFSPTAATSNAAGVRASSYLPSGFYASGSGNSNHTNSISLSNLRPDSRGPHLAPARNTLSQSPPDSPQYPARRDTSLMSPSSLNLTALSPGQRAPSAYLEDLLADDPNALPPPQMPHTHGGRSSSGRTDSLPNRIE</sequence>
<organism evidence="4 5">
    <name type="scientific">Drechmeria coniospora</name>
    <name type="common">Nematophagous fungus</name>
    <name type="synonym">Meria coniospora</name>
    <dbReference type="NCBI Taxonomy" id="98403"/>
    <lineage>
        <taxon>Eukaryota</taxon>
        <taxon>Fungi</taxon>
        <taxon>Dikarya</taxon>
        <taxon>Ascomycota</taxon>
        <taxon>Pezizomycotina</taxon>
        <taxon>Sordariomycetes</taxon>
        <taxon>Hypocreomycetidae</taxon>
        <taxon>Hypocreales</taxon>
        <taxon>Ophiocordycipitaceae</taxon>
        <taxon>Drechmeria</taxon>
    </lineage>
</organism>
<evidence type="ECO:0000256" key="3">
    <source>
        <dbReference type="SAM" id="SignalP"/>
    </source>
</evidence>
<dbReference type="GO" id="GO:0000324">
    <property type="term" value="C:fungal-type vacuole"/>
    <property type="evidence" value="ECO:0007669"/>
    <property type="project" value="TreeGrafter"/>
</dbReference>
<feature type="region of interest" description="Disordered" evidence="1">
    <location>
        <begin position="230"/>
        <end position="250"/>
    </location>
</feature>
<keyword evidence="2" id="KW-0812">Transmembrane</keyword>
<evidence type="ECO:0000256" key="2">
    <source>
        <dbReference type="SAM" id="Phobius"/>
    </source>
</evidence>
<dbReference type="RefSeq" id="XP_040658048.1">
    <property type="nucleotide sequence ID" value="XM_040803015.1"/>
</dbReference>
<dbReference type="Proteomes" id="UP000076580">
    <property type="component" value="Chromosome 02"/>
</dbReference>
<comment type="caution">
    <text evidence="4">The sequence shown here is derived from an EMBL/GenBank/DDBJ whole genome shotgun (WGS) entry which is preliminary data.</text>
</comment>
<dbReference type="PANTHER" id="PTHR36089">
    <property type="entry name" value="CHITIN SYNTHASE 3 COMPLEX PROTEIN CSI2-RELATED"/>
    <property type="match status" value="1"/>
</dbReference>
<keyword evidence="2" id="KW-1133">Transmembrane helix</keyword>
<dbReference type="PANTHER" id="PTHR36089:SF1">
    <property type="entry name" value="CHITIN SYNTHASE 3 COMPLEX PROTEIN CSI2-RELATED"/>
    <property type="match status" value="1"/>
</dbReference>
<feature type="transmembrane region" description="Helical" evidence="2">
    <location>
        <begin position="151"/>
        <end position="178"/>
    </location>
</feature>
<feature type="compositionally biased region" description="Polar residues" evidence="1">
    <location>
        <begin position="369"/>
        <end position="384"/>
    </location>
</feature>
<feature type="compositionally biased region" description="Low complexity" evidence="1">
    <location>
        <begin position="235"/>
        <end position="244"/>
    </location>
</feature>
<feature type="region of interest" description="Disordered" evidence="1">
    <location>
        <begin position="284"/>
        <end position="384"/>
    </location>
</feature>